<keyword evidence="1" id="KW-0521">NADP</keyword>
<organism evidence="4 5">
    <name type="scientific">Thermocatellispora tengchongensis</name>
    <dbReference type="NCBI Taxonomy" id="1073253"/>
    <lineage>
        <taxon>Bacteria</taxon>
        <taxon>Bacillati</taxon>
        <taxon>Actinomycetota</taxon>
        <taxon>Actinomycetes</taxon>
        <taxon>Streptosporangiales</taxon>
        <taxon>Streptosporangiaceae</taxon>
        <taxon>Thermocatellispora</taxon>
    </lineage>
</organism>
<dbReference type="SUPFAM" id="SSF50129">
    <property type="entry name" value="GroES-like"/>
    <property type="match status" value="1"/>
</dbReference>
<evidence type="ECO:0000313" key="4">
    <source>
        <dbReference type="EMBL" id="MBB5140578.1"/>
    </source>
</evidence>
<dbReference type="AlphaFoldDB" id="A0A840PM59"/>
<dbReference type="InterPro" id="IPR011032">
    <property type="entry name" value="GroES-like_sf"/>
</dbReference>
<evidence type="ECO:0000313" key="5">
    <source>
        <dbReference type="Proteomes" id="UP000578449"/>
    </source>
</evidence>
<keyword evidence="5" id="KW-1185">Reference proteome</keyword>
<dbReference type="Gene3D" id="3.90.180.10">
    <property type="entry name" value="Medium-chain alcohol dehydrogenases, catalytic domain"/>
    <property type="match status" value="1"/>
</dbReference>
<sequence length="350" mass="36121">MAQVTIDAENPKDETGMVPTMTALQVPGPLQPADLVPVSANLPTRSRSDVLVAVRAAGVNRSDVLACQGVIPGPYPRVLGREYAGEVVDGPAEWVGRRVWGAGGGDLGVTRDGTHAEYVAIPLGALVEIPTALETVDAGASALAYFTAQCAIMRATGRSGLKGTWVAVTGAAGSVGRAACELARLQGARVVAIVKDRIEAQVCHDFGYEDIVRTDSMDVTRSIRELTNGAGADAAVDAVGGAMSDALLGALKAGGGLCVFSSPAEQPISLDVLSFYRNDLLLVGLNTARLTMYDAAGVLRDLASAFDSGKLRPVSVHSTRPLSEASIAYTDVMRAVAGRPVLCPAPAAAR</sequence>
<evidence type="ECO:0000259" key="3">
    <source>
        <dbReference type="SMART" id="SM00829"/>
    </source>
</evidence>
<accession>A0A840PM59</accession>
<dbReference type="PANTHER" id="PTHR48106">
    <property type="entry name" value="QUINONE OXIDOREDUCTASE PIG3-RELATED"/>
    <property type="match status" value="1"/>
</dbReference>
<dbReference type="RefSeq" id="WP_185057353.1">
    <property type="nucleotide sequence ID" value="NZ_BAABIX010000092.1"/>
</dbReference>
<keyword evidence="2 4" id="KW-0560">Oxidoreductase</keyword>
<evidence type="ECO:0000256" key="2">
    <source>
        <dbReference type="ARBA" id="ARBA00023002"/>
    </source>
</evidence>
<dbReference type="EC" id="1.6.5.5" evidence="4"/>
<protein>
    <submittedName>
        <fullName evidence="4">NADPH2:quinone reductase</fullName>
        <ecNumber evidence="4">1.6.5.5</ecNumber>
    </submittedName>
</protein>
<dbReference type="PANTHER" id="PTHR48106:SF18">
    <property type="entry name" value="QUINONE OXIDOREDUCTASE PIG3"/>
    <property type="match status" value="1"/>
</dbReference>
<reference evidence="4 5" key="1">
    <citation type="submission" date="2020-08" db="EMBL/GenBank/DDBJ databases">
        <title>Genomic Encyclopedia of Type Strains, Phase IV (KMG-IV): sequencing the most valuable type-strain genomes for metagenomic binning, comparative biology and taxonomic classification.</title>
        <authorList>
            <person name="Goeker M."/>
        </authorList>
    </citation>
    <scope>NUCLEOTIDE SEQUENCE [LARGE SCALE GENOMIC DNA]</scope>
    <source>
        <strain evidence="4 5">DSM 45615</strain>
    </source>
</reference>
<dbReference type="Proteomes" id="UP000578449">
    <property type="component" value="Unassembled WGS sequence"/>
</dbReference>
<dbReference type="SMART" id="SM00829">
    <property type="entry name" value="PKS_ER"/>
    <property type="match status" value="1"/>
</dbReference>
<dbReference type="EMBL" id="JACHGN010000049">
    <property type="protein sequence ID" value="MBB5140578.1"/>
    <property type="molecule type" value="Genomic_DNA"/>
</dbReference>
<dbReference type="InterPro" id="IPR036291">
    <property type="entry name" value="NAD(P)-bd_dom_sf"/>
</dbReference>
<name>A0A840PM59_9ACTN</name>
<dbReference type="Pfam" id="PF00107">
    <property type="entry name" value="ADH_zinc_N"/>
    <property type="match status" value="1"/>
</dbReference>
<dbReference type="InterPro" id="IPR013154">
    <property type="entry name" value="ADH-like_N"/>
</dbReference>
<dbReference type="InterPro" id="IPR020843">
    <property type="entry name" value="ER"/>
</dbReference>
<comment type="caution">
    <text evidence="4">The sequence shown here is derived from an EMBL/GenBank/DDBJ whole genome shotgun (WGS) entry which is preliminary data.</text>
</comment>
<proteinExistence type="predicted"/>
<dbReference type="GO" id="GO:0003960">
    <property type="term" value="F:quinone reductase (NADPH) activity"/>
    <property type="evidence" value="ECO:0007669"/>
    <property type="project" value="UniProtKB-EC"/>
</dbReference>
<dbReference type="SUPFAM" id="SSF51735">
    <property type="entry name" value="NAD(P)-binding Rossmann-fold domains"/>
    <property type="match status" value="1"/>
</dbReference>
<dbReference type="InterPro" id="IPR013149">
    <property type="entry name" value="ADH-like_C"/>
</dbReference>
<gene>
    <name evidence="4" type="ORF">HNP84_010347</name>
</gene>
<evidence type="ECO:0000256" key="1">
    <source>
        <dbReference type="ARBA" id="ARBA00022857"/>
    </source>
</evidence>
<dbReference type="Pfam" id="PF08240">
    <property type="entry name" value="ADH_N"/>
    <property type="match status" value="1"/>
</dbReference>
<dbReference type="Gene3D" id="3.40.50.720">
    <property type="entry name" value="NAD(P)-binding Rossmann-like Domain"/>
    <property type="match status" value="1"/>
</dbReference>
<dbReference type="GO" id="GO:0070402">
    <property type="term" value="F:NADPH binding"/>
    <property type="evidence" value="ECO:0007669"/>
    <property type="project" value="TreeGrafter"/>
</dbReference>
<feature type="domain" description="Enoyl reductase (ER)" evidence="3">
    <location>
        <begin position="28"/>
        <end position="342"/>
    </location>
</feature>